<dbReference type="InterPro" id="IPR052155">
    <property type="entry name" value="Biofilm_reg_signaling"/>
</dbReference>
<evidence type="ECO:0000259" key="15">
    <source>
        <dbReference type="PROSITE" id="PS50887"/>
    </source>
</evidence>
<dbReference type="Proteomes" id="UP000593765">
    <property type="component" value="Chromosome"/>
</dbReference>
<evidence type="ECO:0000256" key="5">
    <source>
        <dbReference type="ARBA" id="ARBA00022692"/>
    </source>
</evidence>
<protein>
    <submittedName>
        <fullName evidence="16">EAL domain-containing protein</fullName>
    </submittedName>
</protein>
<evidence type="ECO:0000259" key="14">
    <source>
        <dbReference type="PROSITE" id="PS50883"/>
    </source>
</evidence>
<dbReference type="EMBL" id="CP063458">
    <property type="protein sequence ID" value="QOV90937.1"/>
    <property type="molecule type" value="Genomic_DNA"/>
</dbReference>
<name>A0A7M2WZJ4_9BACT</name>
<evidence type="ECO:0000256" key="6">
    <source>
        <dbReference type="ARBA" id="ARBA00022737"/>
    </source>
</evidence>
<dbReference type="InterPro" id="IPR029787">
    <property type="entry name" value="Nucleotide_cyclase"/>
</dbReference>
<dbReference type="RefSeq" id="WP_206294042.1">
    <property type="nucleotide sequence ID" value="NZ_CP063458.1"/>
</dbReference>
<sequence length="840" mass="92270">MGIAITPRPVKFTVIGALFLGLTLTAMVVFAVIASERAAAELIRDSYVRQSAGQRVPSADQPHTESTGSTNGLNPNATLSQKMPVVVGIGGALLILSFVAIAWSIGMSRSRAAARAEAITAELAQANAAAEEANERLKLATRAGGVGVWDWDVVNNRLVWDDQMYRLYGITREQFGGAYEAWRAGVHPDEQHWGDAEIELALRGEQDFDTEFRVVWPNGSVRTIRAMAIVQRDQNGKPIRMTGTNWDVTELDELAAKARSAEQFLISTIDSLDTHTVVVGSDGRIVSLNRAWSDFAHANNGPGDAVLEGANYLDVCDRAAPRCDEASVVAEAIRAVLKGDVEPAPIEYPCHAPTERRWFVCTVRGFSTGAERYAVISHQNVTARKVLEEELRTAARLDRLTGLPNRALLTDRLQQAILRAKRHKDYHFAVLFLDFDRFKAVNDSLGHEVGDQLLREIGQRLRATVRSGDSLSSQAPGNTNGRLGGDEFVVILDSLSKPSDAIDVANRLLEVFARPYQLGEHKVHSTASIGIYTSDMPAESADDVLRDADTAMYEAKLAGKGRYMVFDVTMRQRVQNRLNLENDLRDAVDSDQLFLMYQPIVSLETGQLDSVEALIRWKHPVRGLISPGDFIPIAEETGLIVPIGQWVLDQACSQFAIWQNTLGASAPRSVSINLSRKQLVLEDLPEIIRRTLNQAGMAPECLHLEVTESAIMKDAAAATRLLGAIKEIGVKLAIDDFGTGYSSLACLHQFPLDILKIDRSFVANIDRGRDFAAMVHAVAQLARNLNIQVVAEGIETAEQALVLQTFECEFGQGYYFCRPVMPDQLQLFSFRPTLTGQQAA</sequence>
<comment type="subcellular location">
    <subcellularLocation>
        <location evidence="1">Cell inner membrane</location>
        <topology evidence="1">Multi-pass membrane protein</topology>
    </subcellularLocation>
</comment>
<dbReference type="InterPro" id="IPR000700">
    <property type="entry name" value="PAS-assoc_C"/>
</dbReference>
<dbReference type="SUPFAM" id="SSF55785">
    <property type="entry name" value="PYP-like sensor domain (PAS domain)"/>
    <property type="match status" value="2"/>
</dbReference>
<dbReference type="InterPro" id="IPR013655">
    <property type="entry name" value="PAS_fold_3"/>
</dbReference>
<evidence type="ECO:0000256" key="12">
    <source>
        <dbReference type="SAM" id="Phobius"/>
    </source>
</evidence>
<evidence type="ECO:0000256" key="2">
    <source>
        <dbReference type="ARBA" id="ARBA00022475"/>
    </source>
</evidence>
<dbReference type="Pfam" id="PF08447">
    <property type="entry name" value="PAS_3"/>
    <property type="match status" value="1"/>
</dbReference>
<dbReference type="InterPro" id="IPR001633">
    <property type="entry name" value="EAL_dom"/>
</dbReference>
<evidence type="ECO:0000313" key="17">
    <source>
        <dbReference type="Proteomes" id="UP000593765"/>
    </source>
</evidence>
<evidence type="ECO:0000256" key="11">
    <source>
        <dbReference type="SAM" id="MobiDB-lite"/>
    </source>
</evidence>
<keyword evidence="6" id="KW-0677">Repeat</keyword>
<dbReference type="InterPro" id="IPR035965">
    <property type="entry name" value="PAS-like_dom_sf"/>
</dbReference>
<evidence type="ECO:0000256" key="3">
    <source>
        <dbReference type="ARBA" id="ARBA00022519"/>
    </source>
</evidence>
<dbReference type="Pfam" id="PF00563">
    <property type="entry name" value="EAL"/>
    <property type="match status" value="1"/>
</dbReference>
<keyword evidence="5 12" id="KW-0812">Transmembrane</keyword>
<dbReference type="NCBIfam" id="TIGR00254">
    <property type="entry name" value="GGDEF"/>
    <property type="match status" value="1"/>
</dbReference>
<feature type="domain" description="EAL" evidence="14">
    <location>
        <begin position="577"/>
        <end position="833"/>
    </location>
</feature>
<dbReference type="CDD" id="cd01948">
    <property type="entry name" value="EAL"/>
    <property type="match status" value="1"/>
</dbReference>
<dbReference type="InterPro" id="IPR000160">
    <property type="entry name" value="GGDEF_dom"/>
</dbReference>
<dbReference type="Gene3D" id="2.10.70.100">
    <property type="match status" value="1"/>
</dbReference>
<dbReference type="PANTHER" id="PTHR44757:SF2">
    <property type="entry name" value="BIOFILM ARCHITECTURE MAINTENANCE PROTEIN MBAA"/>
    <property type="match status" value="1"/>
</dbReference>
<feature type="coiled-coil region" evidence="10">
    <location>
        <begin position="116"/>
        <end position="143"/>
    </location>
</feature>
<dbReference type="SMART" id="SM00052">
    <property type="entry name" value="EAL"/>
    <property type="match status" value="1"/>
</dbReference>
<feature type="domain" description="GGDEF" evidence="15">
    <location>
        <begin position="426"/>
        <end position="568"/>
    </location>
</feature>
<keyword evidence="4" id="KW-0808">Transferase</keyword>
<keyword evidence="3" id="KW-0997">Cell inner membrane</keyword>
<accession>A0A7M2WZJ4</accession>
<keyword evidence="17" id="KW-1185">Reference proteome</keyword>
<gene>
    <name evidence="16" type="ORF">IPV69_06130</name>
</gene>
<dbReference type="PANTHER" id="PTHR44757">
    <property type="entry name" value="DIGUANYLATE CYCLASE DGCP"/>
    <property type="match status" value="1"/>
</dbReference>
<dbReference type="Pfam" id="PF00990">
    <property type="entry name" value="GGDEF"/>
    <property type="match status" value="1"/>
</dbReference>
<dbReference type="PROSITE" id="PS50883">
    <property type="entry name" value="EAL"/>
    <property type="match status" value="1"/>
</dbReference>
<evidence type="ECO:0000259" key="13">
    <source>
        <dbReference type="PROSITE" id="PS50113"/>
    </source>
</evidence>
<dbReference type="GO" id="GO:0016740">
    <property type="term" value="F:transferase activity"/>
    <property type="evidence" value="ECO:0007669"/>
    <property type="project" value="UniProtKB-KW"/>
</dbReference>
<dbReference type="GO" id="GO:0000166">
    <property type="term" value="F:nucleotide binding"/>
    <property type="evidence" value="ECO:0007669"/>
    <property type="project" value="UniProtKB-KW"/>
</dbReference>
<reference evidence="16 17" key="1">
    <citation type="submission" date="2020-10" db="EMBL/GenBank/DDBJ databases">
        <title>Wide distribution of Phycisphaera-like planctomycetes from WD2101 soil group in peatlands and genome analysis of the first cultivated representative.</title>
        <authorList>
            <person name="Dedysh S.N."/>
            <person name="Beletsky A.V."/>
            <person name="Ivanova A."/>
            <person name="Kulichevskaya I.S."/>
            <person name="Suzina N.E."/>
            <person name="Philippov D.A."/>
            <person name="Rakitin A.L."/>
            <person name="Mardanov A.V."/>
            <person name="Ravin N.V."/>
        </authorList>
    </citation>
    <scope>NUCLEOTIDE SEQUENCE [LARGE SCALE GENOMIC DNA]</scope>
    <source>
        <strain evidence="16 17">M1803</strain>
    </source>
</reference>
<keyword evidence="8 12" id="KW-1133">Transmembrane helix</keyword>
<keyword evidence="2" id="KW-1003">Cell membrane</keyword>
<dbReference type="KEGG" id="hbs:IPV69_06130"/>
<evidence type="ECO:0000256" key="10">
    <source>
        <dbReference type="SAM" id="Coils"/>
    </source>
</evidence>
<feature type="region of interest" description="Disordered" evidence="11">
    <location>
        <begin position="53"/>
        <end position="76"/>
    </location>
</feature>
<evidence type="ECO:0000256" key="4">
    <source>
        <dbReference type="ARBA" id="ARBA00022679"/>
    </source>
</evidence>
<dbReference type="InterPro" id="IPR043128">
    <property type="entry name" value="Rev_trsase/Diguanyl_cyclase"/>
</dbReference>
<dbReference type="Gene3D" id="3.30.70.270">
    <property type="match status" value="1"/>
</dbReference>
<dbReference type="Gene3D" id="3.30.450.20">
    <property type="entry name" value="PAS domain"/>
    <property type="match status" value="2"/>
</dbReference>
<dbReference type="GO" id="GO:0005886">
    <property type="term" value="C:plasma membrane"/>
    <property type="evidence" value="ECO:0007669"/>
    <property type="project" value="UniProtKB-SubCell"/>
</dbReference>
<feature type="transmembrane region" description="Helical" evidence="12">
    <location>
        <begin position="12"/>
        <end position="34"/>
    </location>
</feature>
<dbReference type="FunFam" id="2.10.70.100:FF:000001">
    <property type="entry name" value="Sensory transduction histidine kinase"/>
    <property type="match status" value="1"/>
</dbReference>
<dbReference type="CDD" id="cd00130">
    <property type="entry name" value="PAS"/>
    <property type="match status" value="1"/>
</dbReference>
<feature type="domain" description="PAC" evidence="13">
    <location>
        <begin position="208"/>
        <end position="260"/>
    </location>
</feature>
<organism evidence="16 17">
    <name type="scientific">Humisphaera borealis</name>
    <dbReference type="NCBI Taxonomy" id="2807512"/>
    <lineage>
        <taxon>Bacteria</taxon>
        <taxon>Pseudomonadati</taxon>
        <taxon>Planctomycetota</taxon>
        <taxon>Phycisphaerae</taxon>
        <taxon>Tepidisphaerales</taxon>
        <taxon>Tepidisphaeraceae</taxon>
        <taxon>Humisphaera</taxon>
    </lineage>
</organism>
<evidence type="ECO:0000256" key="8">
    <source>
        <dbReference type="ARBA" id="ARBA00022989"/>
    </source>
</evidence>
<feature type="compositionally biased region" description="Polar residues" evidence="11">
    <location>
        <begin position="64"/>
        <end position="76"/>
    </location>
</feature>
<dbReference type="InterPro" id="IPR035919">
    <property type="entry name" value="EAL_sf"/>
</dbReference>
<dbReference type="SMART" id="SM00267">
    <property type="entry name" value="GGDEF"/>
    <property type="match status" value="1"/>
</dbReference>
<dbReference type="SUPFAM" id="SSF55073">
    <property type="entry name" value="Nucleotide cyclase"/>
    <property type="match status" value="1"/>
</dbReference>
<dbReference type="SUPFAM" id="SSF141868">
    <property type="entry name" value="EAL domain-like"/>
    <property type="match status" value="1"/>
</dbReference>
<dbReference type="AlphaFoldDB" id="A0A7M2WZJ4"/>
<evidence type="ECO:0000256" key="7">
    <source>
        <dbReference type="ARBA" id="ARBA00022741"/>
    </source>
</evidence>
<dbReference type="Gene3D" id="3.20.20.450">
    <property type="entry name" value="EAL domain"/>
    <property type="match status" value="1"/>
</dbReference>
<dbReference type="PROSITE" id="PS50113">
    <property type="entry name" value="PAC"/>
    <property type="match status" value="1"/>
</dbReference>
<dbReference type="InterPro" id="IPR000014">
    <property type="entry name" value="PAS"/>
</dbReference>
<keyword evidence="9 12" id="KW-0472">Membrane</keyword>
<evidence type="ECO:0000256" key="9">
    <source>
        <dbReference type="ARBA" id="ARBA00023136"/>
    </source>
</evidence>
<proteinExistence type="predicted"/>
<feature type="transmembrane region" description="Helical" evidence="12">
    <location>
        <begin position="85"/>
        <end position="105"/>
    </location>
</feature>
<keyword evidence="7" id="KW-0547">Nucleotide-binding</keyword>
<dbReference type="CDD" id="cd01949">
    <property type="entry name" value="GGDEF"/>
    <property type="match status" value="1"/>
</dbReference>
<keyword evidence="10" id="KW-0175">Coiled coil</keyword>
<evidence type="ECO:0000313" key="16">
    <source>
        <dbReference type="EMBL" id="QOV90937.1"/>
    </source>
</evidence>
<dbReference type="PROSITE" id="PS50887">
    <property type="entry name" value="GGDEF"/>
    <property type="match status" value="1"/>
</dbReference>
<evidence type="ECO:0000256" key="1">
    <source>
        <dbReference type="ARBA" id="ARBA00004429"/>
    </source>
</evidence>